<dbReference type="InterPro" id="IPR014942">
    <property type="entry name" value="AbiEii"/>
</dbReference>
<organism evidence="1 2">
    <name type="scientific">Clostridium innocuum</name>
    <dbReference type="NCBI Taxonomy" id="1522"/>
    <lineage>
        <taxon>Bacteria</taxon>
        <taxon>Bacillati</taxon>
        <taxon>Bacillota</taxon>
        <taxon>Clostridia</taxon>
        <taxon>Eubacteriales</taxon>
        <taxon>Clostridiaceae</taxon>
        <taxon>Clostridium</taxon>
    </lineage>
</organism>
<sequence>MMRFDRITLGRQAKELGFVRDTFEKVCRLADVLSFMESDGLLADSLALKGGTAINLTIFDLPRLSVDIDLDFSKDVSREAMLAEREQINEHIQKYMAASGYTLSLKSKQYHALDSFVYEYVNAGGMKDNLKIEINYMLRCHVLPVSRRPVYLPWNDQELTVLNVDPLEIFSAKTVALLNRAAPRDLYDMFNMQKYGLFDETQEPLFRKCIMFYAAIASETVPEYFDLNGIGSISARKIRTDLTPVLRRGERFDLACAQKQVKDYLAAILKPEDTELSFWQAFAEGNYQPGLLFDDADILSRVEHHPMALWKCGGRMPK</sequence>
<dbReference type="Gene3D" id="3.10.450.620">
    <property type="entry name" value="JHP933, nucleotidyltransferase-like core domain"/>
    <property type="match status" value="1"/>
</dbReference>
<evidence type="ECO:0000313" key="2">
    <source>
        <dbReference type="Proteomes" id="UP000604383"/>
    </source>
</evidence>
<accession>A0AB36BB05</accession>
<proteinExistence type="predicted"/>
<dbReference type="Proteomes" id="UP000604383">
    <property type="component" value="Unassembled WGS sequence"/>
</dbReference>
<gene>
    <name evidence="1" type="ORF">GT664_18875</name>
</gene>
<evidence type="ECO:0000313" key="1">
    <source>
        <dbReference type="EMBL" id="MZH57759.1"/>
    </source>
</evidence>
<comment type="caution">
    <text evidence="1">The sequence shown here is derived from an EMBL/GenBank/DDBJ whole genome shotgun (WGS) entry which is preliminary data.</text>
</comment>
<reference evidence="1" key="1">
    <citation type="journal article" date="2019" name="Nat. Med.">
        <title>A library of human gut bacterial isolates paired with longitudinal multiomics data enables mechanistic microbiome research.</title>
        <authorList>
            <person name="Poyet M."/>
            <person name="Groussin M."/>
            <person name="Gibbons S.M."/>
            <person name="Avila-Pacheco J."/>
            <person name="Jiang X."/>
            <person name="Kearney S.M."/>
            <person name="Perrotta A.R."/>
            <person name="Berdy B."/>
            <person name="Zhao S."/>
            <person name="Lieberman T.D."/>
            <person name="Swanson P.K."/>
            <person name="Smith M."/>
            <person name="Roesemann S."/>
            <person name="Alexander J.E."/>
            <person name="Rich S.A."/>
            <person name="Livny J."/>
            <person name="Vlamakis H."/>
            <person name="Clish C."/>
            <person name="Bullock K."/>
            <person name="Deik A."/>
            <person name="Scott J."/>
            <person name="Pierce K.A."/>
            <person name="Xavier R.J."/>
            <person name="Alm E.J."/>
        </authorList>
    </citation>
    <scope>NUCLEOTIDE SEQUENCE</scope>
    <source>
        <strain evidence="1">BIOML-A12</strain>
    </source>
</reference>
<protein>
    <submittedName>
        <fullName evidence="1">Nucleotidyl transferase AbiEii/AbiGii toxin family protein</fullName>
    </submittedName>
</protein>
<keyword evidence="1" id="KW-0808">Transferase</keyword>
<dbReference type="GO" id="GO:0016740">
    <property type="term" value="F:transferase activity"/>
    <property type="evidence" value="ECO:0007669"/>
    <property type="project" value="UniProtKB-KW"/>
</dbReference>
<dbReference type="RefSeq" id="WP_009249991.1">
    <property type="nucleotide sequence ID" value="NZ_WWTM01000045.1"/>
</dbReference>
<name>A0AB36BB05_CLOIN</name>
<dbReference type="EMBL" id="WWTN01000042">
    <property type="protein sequence ID" value="MZH57759.1"/>
    <property type="molecule type" value="Genomic_DNA"/>
</dbReference>
<dbReference type="Pfam" id="PF08843">
    <property type="entry name" value="AbiEii"/>
    <property type="match status" value="1"/>
</dbReference>
<dbReference type="AlphaFoldDB" id="A0AB36BB05"/>